<dbReference type="EMBL" id="SUNJ01011496">
    <property type="protein sequence ID" value="TPP58823.1"/>
    <property type="molecule type" value="Genomic_DNA"/>
</dbReference>
<dbReference type="AlphaFoldDB" id="A0A504YCQ3"/>
<evidence type="ECO:0000313" key="1">
    <source>
        <dbReference type="EMBL" id="TPP58823.1"/>
    </source>
</evidence>
<dbReference type="Proteomes" id="UP000316759">
    <property type="component" value="Unassembled WGS sequence"/>
</dbReference>
<comment type="caution">
    <text evidence="1">The sequence shown here is derived from an EMBL/GenBank/DDBJ whole genome shotgun (WGS) entry which is preliminary data.</text>
</comment>
<gene>
    <name evidence="1" type="ORF">FGIG_12555</name>
</gene>
<protein>
    <submittedName>
        <fullName evidence="1">Uncharacterized protein</fullName>
    </submittedName>
</protein>
<proteinExistence type="predicted"/>
<organism evidence="1 2">
    <name type="scientific">Fasciola gigantica</name>
    <name type="common">Giant liver fluke</name>
    <dbReference type="NCBI Taxonomy" id="46835"/>
    <lineage>
        <taxon>Eukaryota</taxon>
        <taxon>Metazoa</taxon>
        <taxon>Spiralia</taxon>
        <taxon>Lophotrochozoa</taxon>
        <taxon>Platyhelminthes</taxon>
        <taxon>Trematoda</taxon>
        <taxon>Digenea</taxon>
        <taxon>Plagiorchiida</taxon>
        <taxon>Echinostomata</taxon>
        <taxon>Echinostomatoidea</taxon>
        <taxon>Fasciolidae</taxon>
        <taxon>Fasciola</taxon>
    </lineage>
</organism>
<sequence>MESVFCLFLNEPYSRAVITEFYEAVKKYAWYNILLCFRSSSSELGKMSIDFVKRYISGPGSVTEQLFKGSTVVGDLLKLLEILSIFERNHIVPWESIAVDAKVKLCHGILLLAKKSVKDSKVTEMCILGLSARGLLPWVCHPQVLDLFCETSLSVYSSKSDEKSSKKYVMELFFE</sequence>
<accession>A0A504YCQ3</accession>
<evidence type="ECO:0000313" key="2">
    <source>
        <dbReference type="Proteomes" id="UP000316759"/>
    </source>
</evidence>
<reference evidence="1 2" key="1">
    <citation type="submission" date="2019-04" db="EMBL/GenBank/DDBJ databases">
        <title>Annotation for the trematode Fasciola gigantica.</title>
        <authorList>
            <person name="Choi Y.-J."/>
        </authorList>
    </citation>
    <scope>NUCLEOTIDE SEQUENCE [LARGE SCALE GENOMIC DNA]</scope>
    <source>
        <strain evidence="1">Uganda_cow_1</strain>
    </source>
</reference>
<keyword evidence="2" id="KW-1185">Reference proteome</keyword>
<name>A0A504YCQ3_FASGI</name>